<feature type="signal peptide" evidence="4">
    <location>
        <begin position="1"/>
        <end position="24"/>
    </location>
</feature>
<evidence type="ECO:0000256" key="3">
    <source>
        <dbReference type="SAM" id="Phobius"/>
    </source>
</evidence>
<feature type="domain" description="Plastid lipid-associated protein/fibrillin conserved" evidence="5">
    <location>
        <begin position="171"/>
        <end position="317"/>
    </location>
</feature>
<sequence>MSTNRISTLLAFLLVLQHATTCFGFTIPSFTRQETNGLHDIRQNYGKTRAGSVAKSSAQSSALYASSEPSSETSPSSSLSSEASLLKSRLFEEIDRVKELQEIEGDFSVDFGVKGGELNSTSRAPQKLDFYSISENVGKAADKVFETVNLLAESSPTPNVTEYWGDKARGSENKLNGQWNLLFSTAADATFSKNSTRGDAKAMNVVTASRQKIINVIQFLPGPEEKKERLVSSLRVRLKATAEGLNRINLTFKYVMVKFNRLFFLPLKWTLILPVPGTFITRILFFMRKSLPKAYFDVLYLDEELRIHKTGEDNLFIQKKEASM</sequence>
<dbReference type="Pfam" id="PF04755">
    <property type="entry name" value="PAP_fibrillin"/>
    <property type="match status" value="1"/>
</dbReference>
<keyword evidence="4" id="KW-0732">Signal</keyword>
<dbReference type="OrthoDB" id="201398at2759"/>
<evidence type="ECO:0000256" key="4">
    <source>
        <dbReference type="SAM" id="SignalP"/>
    </source>
</evidence>
<dbReference type="EMBL" id="BRXY01000116">
    <property type="protein sequence ID" value="GMH67276.1"/>
    <property type="molecule type" value="Genomic_DNA"/>
</dbReference>
<organism evidence="6 7">
    <name type="scientific">Triparma strigata</name>
    <dbReference type="NCBI Taxonomy" id="1606541"/>
    <lineage>
        <taxon>Eukaryota</taxon>
        <taxon>Sar</taxon>
        <taxon>Stramenopiles</taxon>
        <taxon>Ochrophyta</taxon>
        <taxon>Bolidophyceae</taxon>
        <taxon>Parmales</taxon>
        <taxon>Triparmaceae</taxon>
        <taxon>Triparma</taxon>
    </lineage>
</organism>
<feature type="chain" id="PRO_5040961904" description="Plastid lipid-associated protein/fibrillin conserved domain-containing protein" evidence="4">
    <location>
        <begin position="25"/>
        <end position="324"/>
    </location>
</feature>
<dbReference type="InterPro" id="IPR006843">
    <property type="entry name" value="PAP/fibrillin_dom"/>
</dbReference>
<evidence type="ECO:0000313" key="6">
    <source>
        <dbReference type="EMBL" id="GMH67276.1"/>
    </source>
</evidence>
<name>A0A9W7AAU1_9STRA</name>
<keyword evidence="2" id="KW-0934">Plastid</keyword>
<evidence type="ECO:0000256" key="2">
    <source>
        <dbReference type="ARBA" id="ARBA00022640"/>
    </source>
</evidence>
<dbReference type="PANTHER" id="PTHR31906">
    <property type="entry name" value="PLASTID-LIPID-ASSOCIATED PROTEIN 4, CHLOROPLASTIC-RELATED"/>
    <property type="match status" value="1"/>
</dbReference>
<gene>
    <name evidence="6" type="ORF">TrST_g7389</name>
</gene>
<dbReference type="GO" id="GO:0009536">
    <property type="term" value="C:plastid"/>
    <property type="evidence" value="ECO:0007669"/>
    <property type="project" value="UniProtKB-SubCell"/>
</dbReference>
<evidence type="ECO:0000256" key="1">
    <source>
        <dbReference type="ARBA" id="ARBA00004474"/>
    </source>
</evidence>
<comment type="subcellular location">
    <subcellularLocation>
        <location evidence="1">Plastid</location>
    </subcellularLocation>
</comment>
<keyword evidence="7" id="KW-1185">Reference proteome</keyword>
<evidence type="ECO:0000259" key="5">
    <source>
        <dbReference type="Pfam" id="PF04755"/>
    </source>
</evidence>
<keyword evidence="3" id="KW-0472">Membrane</keyword>
<proteinExistence type="predicted"/>
<dbReference type="InterPro" id="IPR039633">
    <property type="entry name" value="PAP"/>
</dbReference>
<dbReference type="AlphaFoldDB" id="A0A9W7AAU1"/>
<feature type="transmembrane region" description="Helical" evidence="3">
    <location>
        <begin position="262"/>
        <end position="285"/>
    </location>
</feature>
<accession>A0A9W7AAU1</accession>
<dbReference type="Proteomes" id="UP001165085">
    <property type="component" value="Unassembled WGS sequence"/>
</dbReference>
<comment type="caution">
    <text evidence="6">The sequence shown here is derived from an EMBL/GenBank/DDBJ whole genome shotgun (WGS) entry which is preliminary data.</text>
</comment>
<reference evidence="7" key="1">
    <citation type="journal article" date="2023" name="Commun. Biol.">
        <title>Genome analysis of Parmales, the sister group of diatoms, reveals the evolutionary specialization of diatoms from phago-mixotrophs to photoautotrophs.</title>
        <authorList>
            <person name="Ban H."/>
            <person name="Sato S."/>
            <person name="Yoshikawa S."/>
            <person name="Yamada K."/>
            <person name="Nakamura Y."/>
            <person name="Ichinomiya M."/>
            <person name="Sato N."/>
            <person name="Blanc-Mathieu R."/>
            <person name="Endo H."/>
            <person name="Kuwata A."/>
            <person name="Ogata H."/>
        </authorList>
    </citation>
    <scope>NUCLEOTIDE SEQUENCE [LARGE SCALE GENOMIC DNA]</scope>
    <source>
        <strain evidence="7">NIES 3701</strain>
    </source>
</reference>
<evidence type="ECO:0000313" key="7">
    <source>
        <dbReference type="Proteomes" id="UP001165085"/>
    </source>
</evidence>
<keyword evidence="3" id="KW-1133">Transmembrane helix</keyword>
<keyword evidence="3" id="KW-0812">Transmembrane</keyword>
<protein>
    <recommendedName>
        <fullName evidence="5">Plastid lipid-associated protein/fibrillin conserved domain-containing protein</fullName>
    </recommendedName>
</protein>